<reference evidence="1 2" key="1">
    <citation type="journal article" date="2019" name="Emerg. Microbes Infect.">
        <title>Comprehensive subspecies identification of 175 nontuberculous mycobacteria species based on 7547 genomic profiles.</title>
        <authorList>
            <person name="Matsumoto Y."/>
            <person name="Kinjo T."/>
            <person name="Motooka D."/>
            <person name="Nabeya D."/>
            <person name="Jung N."/>
            <person name="Uechi K."/>
            <person name="Horii T."/>
            <person name="Iida T."/>
            <person name="Fujita J."/>
            <person name="Nakamura S."/>
        </authorList>
    </citation>
    <scope>NUCLEOTIDE SEQUENCE [LARGE SCALE GENOMIC DNA]</scope>
    <source>
        <strain evidence="1 2">JCM 6391</strain>
    </source>
</reference>
<evidence type="ECO:0000313" key="1">
    <source>
        <dbReference type="EMBL" id="BBX12412.1"/>
    </source>
</evidence>
<name>A0A7I7JN27_9MYCO</name>
<evidence type="ECO:0000313" key="2">
    <source>
        <dbReference type="Proteomes" id="UP000466997"/>
    </source>
</evidence>
<protein>
    <submittedName>
        <fullName evidence="1">Uncharacterized protein</fullName>
    </submittedName>
</protein>
<dbReference type="Proteomes" id="UP000466997">
    <property type="component" value="Chromosome"/>
</dbReference>
<sequence>MSGPTFGHDGRALTHILGPMTIDMFVGMGDSRKYAESSLRRAAEAIAAG</sequence>
<proteinExistence type="predicted"/>
<dbReference type="AlphaFoldDB" id="A0A7I7JN27"/>
<keyword evidence="2" id="KW-1185">Reference proteome</keyword>
<accession>A0A7I7JN27</accession>
<gene>
    <name evidence="1" type="ORF">MNVM_14930</name>
</gene>
<dbReference type="KEGG" id="mnm:MNVM_14930"/>
<organism evidence="1 2">
    <name type="scientific">Mycobacterium novum</name>
    <dbReference type="NCBI Taxonomy" id="2492438"/>
    <lineage>
        <taxon>Bacteria</taxon>
        <taxon>Bacillati</taxon>
        <taxon>Actinomycetota</taxon>
        <taxon>Actinomycetes</taxon>
        <taxon>Mycobacteriales</taxon>
        <taxon>Mycobacteriaceae</taxon>
        <taxon>Mycobacterium</taxon>
    </lineage>
</organism>
<dbReference type="EMBL" id="AP022562">
    <property type="protein sequence ID" value="BBX12412.1"/>
    <property type="molecule type" value="Genomic_DNA"/>
</dbReference>